<dbReference type="PANTHER" id="PTHR46600:SF11">
    <property type="entry name" value="THAP DOMAIN-CONTAINING PROTEIN 10"/>
    <property type="match status" value="1"/>
</dbReference>
<dbReference type="InterPro" id="IPR038441">
    <property type="entry name" value="THAP_Znf_sf"/>
</dbReference>
<keyword evidence="2 5" id="KW-0863">Zinc-finger</keyword>
<dbReference type="GeneID" id="109401043"/>
<protein>
    <recommendedName>
        <fullName evidence="7">THAP-type domain-containing protein</fullName>
    </recommendedName>
</protein>
<accession>A0ABM1ZEI3</accession>
<reference evidence="8" key="2">
    <citation type="submission" date="2025-05" db="UniProtKB">
        <authorList>
            <consortium name="EnsemblMetazoa"/>
        </authorList>
    </citation>
    <scope>IDENTIFICATION</scope>
    <source>
        <strain evidence="8">Foshan</strain>
    </source>
</reference>
<evidence type="ECO:0000313" key="9">
    <source>
        <dbReference type="Proteomes" id="UP000069940"/>
    </source>
</evidence>
<evidence type="ECO:0000259" key="7">
    <source>
        <dbReference type="PROSITE" id="PS50950"/>
    </source>
</evidence>
<dbReference type="EnsemblMetazoa" id="AALFPA23_017665.R25887">
    <property type="protein sequence ID" value="AALFPA23_017665.P25887"/>
    <property type="gene ID" value="AALFPA23_017665"/>
</dbReference>
<dbReference type="InterPro" id="IPR026516">
    <property type="entry name" value="THAP1/10"/>
</dbReference>
<dbReference type="RefSeq" id="XP_029735577.1">
    <property type="nucleotide sequence ID" value="XM_029879717.2"/>
</dbReference>
<feature type="region of interest" description="Disordered" evidence="6">
    <location>
        <begin position="117"/>
        <end position="141"/>
    </location>
</feature>
<dbReference type="SMART" id="SM00980">
    <property type="entry name" value="THAP"/>
    <property type="match status" value="1"/>
</dbReference>
<evidence type="ECO:0000256" key="1">
    <source>
        <dbReference type="ARBA" id="ARBA00022723"/>
    </source>
</evidence>
<name>A0ABM1ZEI3_AEDAL</name>
<evidence type="ECO:0000256" key="4">
    <source>
        <dbReference type="ARBA" id="ARBA00023125"/>
    </source>
</evidence>
<dbReference type="SUPFAM" id="SSF57716">
    <property type="entry name" value="Glucocorticoid receptor-like (DNA-binding domain)"/>
    <property type="match status" value="1"/>
</dbReference>
<dbReference type="Proteomes" id="UP000069940">
    <property type="component" value="Unassembled WGS sequence"/>
</dbReference>
<dbReference type="RefSeq" id="XP_062716207.1">
    <property type="nucleotide sequence ID" value="XM_062860223.1"/>
</dbReference>
<keyword evidence="3" id="KW-0862">Zinc</keyword>
<dbReference type="EnsemblMetazoa" id="AALFPA23_017665.R25888">
    <property type="protein sequence ID" value="AALFPA23_017665.P25888"/>
    <property type="gene ID" value="AALFPA23_017665"/>
</dbReference>
<dbReference type="Pfam" id="PF05485">
    <property type="entry name" value="THAP"/>
    <property type="match status" value="1"/>
</dbReference>
<dbReference type="PROSITE" id="PS50950">
    <property type="entry name" value="ZF_THAP"/>
    <property type="match status" value="1"/>
</dbReference>
<evidence type="ECO:0000313" key="8">
    <source>
        <dbReference type="EnsemblMetazoa" id="AALFPA23_017665.P25888"/>
    </source>
</evidence>
<keyword evidence="1" id="KW-0479">Metal-binding</keyword>
<dbReference type="InterPro" id="IPR006612">
    <property type="entry name" value="THAP_Znf"/>
</dbReference>
<dbReference type="Gene3D" id="6.20.210.20">
    <property type="entry name" value="THAP domain"/>
    <property type="match status" value="1"/>
</dbReference>
<keyword evidence="9" id="KW-1185">Reference proteome</keyword>
<keyword evidence="4 5" id="KW-0238">DNA-binding</keyword>
<evidence type="ECO:0000256" key="2">
    <source>
        <dbReference type="ARBA" id="ARBA00022771"/>
    </source>
</evidence>
<reference evidence="9" key="1">
    <citation type="journal article" date="2015" name="Proc. Natl. Acad. Sci. U.S.A.">
        <title>Genome sequence of the Asian Tiger mosquito, Aedes albopictus, reveals insights into its biology, genetics, and evolution.</title>
        <authorList>
            <person name="Chen X.G."/>
            <person name="Jiang X."/>
            <person name="Gu J."/>
            <person name="Xu M."/>
            <person name="Wu Y."/>
            <person name="Deng Y."/>
            <person name="Zhang C."/>
            <person name="Bonizzoni M."/>
            <person name="Dermauw W."/>
            <person name="Vontas J."/>
            <person name="Armbruster P."/>
            <person name="Huang X."/>
            <person name="Yang Y."/>
            <person name="Zhang H."/>
            <person name="He W."/>
            <person name="Peng H."/>
            <person name="Liu Y."/>
            <person name="Wu K."/>
            <person name="Chen J."/>
            <person name="Lirakis M."/>
            <person name="Topalis P."/>
            <person name="Van Leeuwen T."/>
            <person name="Hall A.B."/>
            <person name="Jiang X."/>
            <person name="Thorpe C."/>
            <person name="Mueller R.L."/>
            <person name="Sun C."/>
            <person name="Waterhouse R.M."/>
            <person name="Yan G."/>
            <person name="Tu Z.J."/>
            <person name="Fang X."/>
            <person name="James A.A."/>
        </authorList>
    </citation>
    <scope>NUCLEOTIDE SEQUENCE [LARGE SCALE GENOMIC DNA]</scope>
    <source>
        <strain evidence="9">Foshan</strain>
    </source>
</reference>
<evidence type="ECO:0000256" key="3">
    <source>
        <dbReference type="ARBA" id="ARBA00022833"/>
    </source>
</evidence>
<evidence type="ECO:0000256" key="5">
    <source>
        <dbReference type="PROSITE-ProRule" id="PRU00309"/>
    </source>
</evidence>
<dbReference type="PANTHER" id="PTHR46600">
    <property type="entry name" value="THAP DOMAIN-CONTAINING"/>
    <property type="match status" value="1"/>
</dbReference>
<proteinExistence type="predicted"/>
<feature type="domain" description="THAP-type" evidence="7">
    <location>
        <begin position="20"/>
        <end position="103"/>
    </location>
</feature>
<organism evidence="8 9">
    <name type="scientific">Aedes albopictus</name>
    <name type="common">Asian tiger mosquito</name>
    <name type="synonym">Stegomyia albopicta</name>
    <dbReference type="NCBI Taxonomy" id="7160"/>
    <lineage>
        <taxon>Eukaryota</taxon>
        <taxon>Metazoa</taxon>
        <taxon>Ecdysozoa</taxon>
        <taxon>Arthropoda</taxon>
        <taxon>Hexapoda</taxon>
        <taxon>Insecta</taxon>
        <taxon>Pterygota</taxon>
        <taxon>Neoptera</taxon>
        <taxon>Endopterygota</taxon>
        <taxon>Diptera</taxon>
        <taxon>Nematocera</taxon>
        <taxon>Culicoidea</taxon>
        <taxon>Culicidae</taxon>
        <taxon>Culicinae</taxon>
        <taxon>Aedini</taxon>
        <taxon>Aedes</taxon>
        <taxon>Stegomyia</taxon>
    </lineage>
</organism>
<sequence length="150" mass="17072">MSVEARAKLRAQINLKAHGLQFICCAPGCAKDKSKKSYSLHPFPNEATEPERHQIWKRLLLIDQHVSRTNVVCARHFPKQCFKQNADGTTSIFLQPDAYPYATSRIKLRLEKKRAERENASSKAQQILDCSANDDNPHSDVDVQIIEDIE</sequence>
<evidence type="ECO:0000256" key="6">
    <source>
        <dbReference type="SAM" id="MobiDB-lite"/>
    </source>
</evidence>